<proteinExistence type="predicted"/>
<keyword evidence="2" id="KW-1185">Reference proteome</keyword>
<evidence type="ECO:0000313" key="2">
    <source>
        <dbReference type="Proteomes" id="UP001153954"/>
    </source>
</evidence>
<name>A0AAU9VGQ8_EUPED</name>
<dbReference type="EMBL" id="CAKOGL010000064">
    <property type="protein sequence ID" value="CAH2109162.1"/>
    <property type="molecule type" value="Genomic_DNA"/>
</dbReference>
<gene>
    <name evidence="1" type="ORF">EEDITHA_LOCUS23024</name>
</gene>
<organism evidence="1 2">
    <name type="scientific">Euphydryas editha</name>
    <name type="common">Edith's checkerspot</name>
    <dbReference type="NCBI Taxonomy" id="104508"/>
    <lineage>
        <taxon>Eukaryota</taxon>
        <taxon>Metazoa</taxon>
        <taxon>Ecdysozoa</taxon>
        <taxon>Arthropoda</taxon>
        <taxon>Hexapoda</taxon>
        <taxon>Insecta</taxon>
        <taxon>Pterygota</taxon>
        <taxon>Neoptera</taxon>
        <taxon>Endopterygota</taxon>
        <taxon>Lepidoptera</taxon>
        <taxon>Glossata</taxon>
        <taxon>Ditrysia</taxon>
        <taxon>Papilionoidea</taxon>
        <taxon>Nymphalidae</taxon>
        <taxon>Nymphalinae</taxon>
        <taxon>Euphydryas</taxon>
    </lineage>
</organism>
<sequence>MGYTEYEKCDAALKKAEVEKKRKCTEETSLQLVKRQVTLQESLMKNQCCDSSHEKSRELDKLICEMIALQDLPFNFIEEPGAGVSLQSFTVHGINDDFKRVYLVLKCVTLEERHTGDLVAQKLDEIREEWDVHRQKLHAMVRDGGSYMRRAARISQIDDIHLASITIV</sequence>
<dbReference type="AlphaFoldDB" id="A0AAU9VGQ8"/>
<reference evidence="1" key="1">
    <citation type="submission" date="2022-03" db="EMBL/GenBank/DDBJ databases">
        <authorList>
            <person name="Tunstrom K."/>
        </authorList>
    </citation>
    <scope>NUCLEOTIDE SEQUENCE</scope>
</reference>
<evidence type="ECO:0000313" key="1">
    <source>
        <dbReference type="EMBL" id="CAH2109162.1"/>
    </source>
</evidence>
<protein>
    <submittedName>
        <fullName evidence="1">Uncharacterized protein</fullName>
    </submittedName>
</protein>
<accession>A0AAU9VGQ8</accession>
<comment type="caution">
    <text evidence="1">The sequence shown here is derived from an EMBL/GenBank/DDBJ whole genome shotgun (WGS) entry which is preliminary data.</text>
</comment>
<dbReference type="Proteomes" id="UP001153954">
    <property type="component" value="Unassembled WGS sequence"/>
</dbReference>